<dbReference type="PANTHER" id="PTHR43539">
    <property type="entry name" value="FLAVIN-BINDING MONOOXYGENASE-LIKE PROTEIN (AFU_ORTHOLOGUE AFUA_4G09220)"/>
    <property type="match status" value="1"/>
</dbReference>
<dbReference type="EMBL" id="JGVH01000105">
    <property type="protein sequence ID" value="KER01121.1"/>
    <property type="molecule type" value="Genomic_DNA"/>
</dbReference>
<dbReference type="GO" id="GO:0004497">
    <property type="term" value="F:monooxygenase activity"/>
    <property type="evidence" value="ECO:0007669"/>
    <property type="project" value="TreeGrafter"/>
</dbReference>
<proteinExistence type="predicted"/>
<name>A0A081RR18_PHOTE</name>
<sequence length="449" mass="51029">MLNIQNQTLQPHYDVVIIGGGQAGLCISHYLQKAGIDHVILEKESELTHSWRRKRWDNFTLVTPNWQCLLPEHPYQGKDPDGFMSKPEIEAYLNEFIEKTNPPAILNIQVEHVKKVAAHEFVIKTNHGTTTAKQLVVAAGRYHTPIYPKLSDALPKQVKVMHSEEYLNADQLPEGAVLVVGSGQSGAQIAEDLHLAGKKVYLSTGNAPRCARFYRGKDVVKWLFDMGYYETTVNNHRYSEEVRNSTNHYVTGRDGGRDIDLRKFALEGMQLFGYFDDFKEGQFWFSPNLSENLDSADATYNRINASIDEYLEKNNIATDEPASVYQPVWQPEQEITHIDLAKENITSVIWCIGFRPDYSWLDLDIFQTNGYPKHDRGITIDPDVTFIGLPWLYTWGSGRFMGIDQDAAYVVQHIEQQISQQNIDILPTLIKGAKSEIKGKRISHSGESI</sequence>
<dbReference type="InterPro" id="IPR024000">
    <property type="entry name" value="CHP04046_FMN-dependent"/>
</dbReference>
<dbReference type="Proteomes" id="UP000028002">
    <property type="component" value="Unassembled WGS sequence"/>
</dbReference>
<dbReference type="PRINTS" id="PR00411">
    <property type="entry name" value="PNDRDTASEI"/>
</dbReference>
<comment type="caution">
    <text evidence="2">The sequence shown here is derived from an EMBL/GenBank/DDBJ whole genome shotgun (WGS) entry which is preliminary data.</text>
</comment>
<dbReference type="InterPro" id="IPR050982">
    <property type="entry name" value="Auxin_biosynth/cation_transpt"/>
</dbReference>
<keyword evidence="1" id="KW-0560">Oxidoreductase</keyword>
<evidence type="ECO:0000313" key="3">
    <source>
        <dbReference type="Proteomes" id="UP000028002"/>
    </source>
</evidence>
<gene>
    <name evidence="2" type="ORF">MEG1DRAFT_04286</name>
</gene>
<reference evidence="2 3" key="1">
    <citation type="submission" date="2014-03" db="EMBL/GenBank/DDBJ databases">
        <title>Draft Genome of Photorhabdus temperata Meg1.</title>
        <authorList>
            <person name="Hurst S.G.IV."/>
            <person name="Morris K."/>
            <person name="Thomas K."/>
            <person name="Tisa L.S."/>
        </authorList>
    </citation>
    <scope>NUCLEOTIDE SEQUENCE [LARGE SCALE GENOMIC DNA]</scope>
    <source>
        <strain evidence="2 3">Meg1</strain>
    </source>
</reference>
<organism evidence="2 3">
    <name type="scientific">Photorhabdus temperata subsp. temperata Meg1</name>
    <dbReference type="NCBI Taxonomy" id="1393735"/>
    <lineage>
        <taxon>Bacteria</taxon>
        <taxon>Pseudomonadati</taxon>
        <taxon>Pseudomonadota</taxon>
        <taxon>Gammaproteobacteria</taxon>
        <taxon>Enterobacterales</taxon>
        <taxon>Morganellaceae</taxon>
        <taxon>Photorhabdus</taxon>
    </lineage>
</organism>
<dbReference type="SUPFAM" id="SSF51905">
    <property type="entry name" value="FAD/NAD(P)-binding domain"/>
    <property type="match status" value="2"/>
</dbReference>
<dbReference type="GO" id="GO:0050660">
    <property type="term" value="F:flavin adenine dinucleotide binding"/>
    <property type="evidence" value="ECO:0007669"/>
    <property type="project" value="TreeGrafter"/>
</dbReference>
<accession>A0A081RR18</accession>
<protein>
    <submittedName>
        <fullName evidence="2">Flavin-dependent oxidoreductase, MSMEG_0569 family</fullName>
    </submittedName>
</protein>
<dbReference type="PANTHER" id="PTHR43539:SF78">
    <property type="entry name" value="FLAVIN-CONTAINING MONOOXYGENASE"/>
    <property type="match status" value="1"/>
</dbReference>
<dbReference type="NCBIfam" id="TIGR04046">
    <property type="entry name" value="MSMEG_0569_nitr"/>
    <property type="match status" value="1"/>
</dbReference>
<dbReference type="PATRIC" id="fig|1393735.3.peg.4391"/>
<dbReference type="Pfam" id="PF13738">
    <property type="entry name" value="Pyr_redox_3"/>
    <property type="match status" value="1"/>
</dbReference>
<dbReference type="InterPro" id="IPR036188">
    <property type="entry name" value="FAD/NAD-bd_sf"/>
</dbReference>
<evidence type="ECO:0000256" key="1">
    <source>
        <dbReference type="ARBA" id="ARBA00023002"/>
    </source>
</evidence>
<dbReference type="AlphaFoldDB" id="A0A081RR18"/>
<evidence type="ECO:0000313" key="2">
    <source>
        <dbReference type="EMBL" id="KER01121.1"/>
    </source>
</evidence>
<dbReference type="Gene3D" id="3.50.50.60">
    <property type="entry name" value="FAD/NAD(P)-binding domain"/>
    <property type="match status" value="2"/>
</dbReference>
<dbReference type="RefSeq" id="WP_036841493.1">
    <property type="nucleotide sequence ID" value="NZ_CAWLUD010000105.1"/>
</dbReference>